<name>A0A6L2J2T9_TANCI</name>
<dbReference type="InterPro" id="IPR016688">
    <property type="entry name" value="MscS-like_plants/fungi"/>
</dbReference>
<feature type="region of interest" description="Disordered" evidence="3">
    <location>
        <begin position="1"/>
        <end position="24"/>
    </location>
</feature>
<dbReference type="GO" id="GO:0006820">
    <property type="term" value="P:monoatomic anion transport"/>
    <property type="evidence" value="ECO:0007669"/>
    <property type="project" value="TreeGrafter"/>
</dbReference>
<gene>
    <name evidence="4" type="ORF">Tci_003317</name>
</gene>
<comment type="similarity">
    <text evidence="2">Belongs to the MscS (TC 1.A.23) family.</text>
</comment>
<dbReference type="AlphaFoldDB" id="A0A6L2J2T9"/>
<dbReference type="PANTHER" id="PTHR31618:SF1">
    <property type="entry name" value="EF-HAND DOMAIN-CONTAINING PROTEIN"/>
    <property type="match status" value="1"/>
</dbReference>
<sequence length="89" mass="9986">MIGKSGKFSETTTPKNPDEGTTIDHLHRLNQKNISAWNMKRLMNIVRTGTKVSAKKIFINVSKQGSKSLHIGIFKMVAHAQKEVKPQID</sequence>
<organism evidence="4">
    <name type="scientific">Tanacetum cinerariifolium</name>
    <name type="common">Dalmatian daisy</name>
    <name type="synonym">Chrysanthemum cinerariifolium</name>
    <dbReference type="NCBI Taxonomy" id="118510"/>
    <lineage>
        <taxon>Eukaryota</taxon>
        <taxon>Viridiplantae</taxon>
        <taxon>Streptophyta</taxon>
        <taxon>Embryophyta</taxon>
        <taxon>Tracheophyta</taxon>
        <taxon>Spermatophyta</taxon>
        <taxon>Magnoliopsida</taxon>
        <taxon>eudicotyledons</taxon>
        <taxon>Gunneridae</taxon>
        <taxon>Pentapetalae</taxon>
        <taxon>asterids</taxon>
        <taxon>campanulids</taxon>
        <taxon>Asterales</taxon>
        <taxon>Asteraceae</taxon>
        <taxon>Asteroideae</taxon>
        <taxon>Anthemideae</taxon>
        <taxon>Anthemidinae</taxon>
        <taxon>Tanacetum</taxon>
    </lineage>
</organism>
<evidence type="ECO:0000256" key="2">
    <source>
        <dbReference type="ARBA" id="ARBA00008017"/>
    </source>
</evidence>
<evidence type="ECO:0000256" key="1">
    <source>
        <dbReference type="ARBA" id="ARBA00004141"/>
    </source>
</evidence>
<accession>A0A6L2J2T9</accession>
<dbReference type="GO" id="GO:0008381">
    <property type="term" value="F:mechanosensitive monoatomic ion channel activity"/>
    <property type="evidence" value="ECO:0007669"/>
    <property type="project" value="TreeGrafter"/>
</dbReference>
<dbReference type="EMBL" id="BKCJ010000241">
    <property type="protein sequence ID" value="GEU31339.1"/>
    <property type="molecule type" value="Genomic_DNA"/>
</dbReference>
<dbReference type="PANTHER" id="PTHR31618">
    <property type="entry name" value="MECHANOSENSITIVE ION CHANNEL PROTEIN 5"/>
    <property type="match status" value="1"/>
</dbReference>
<dbReference type="GO" id="GO:0005886">
    <property type="term" value="C:plasma membrane"/>
    <property type="evidence" value="ECO:0007669"/>
    <property type="project" value="TreeGrafter"/>
</dbReference>
<comment type="caution">
    <text evidence="4">The sequence shown here is derived from an EMBL/GenBank/DDBJ whole genome shotgun (WGS) entry which is preliminary data.</text>
</comment>
<protein>
    <submittedName>
        <fullName evidence="4">Mechanosensitive ion channel protein 6-like</fullName>
    </submittedName>
</protein>
<reference evidence="4" key="1">
    <citation type="journal article" date="2019" name="Sci. Rep.">
        <title>Draft genome of Tanacetum cinerariifolium, the natural source of mosquito coil.</title>
        <authorList>
            <person name="Yamashiro T."/>
            <person name="Shiraishi A."/>
            <person name="Satake H."/>
            <person name="Nakayama K."/>
        </authorList>
    </citation>
    <scope>NUCLEOTIDE SEQUENCE</scope>
</reference>
<proteinExistence type="inferred from homology"/>
<comment type="subcellular location">
    <subcellularLocation>
        <location evidence="1">Membrane</location>
        <topology evidence="1">Multi-pass membrane protein</topology>
    </subcellularLocation>
</comment>
<evidence type="ECO:0000256" key="3">
    <source>
        <dbReference type="SAM" id="MobiDB-lite"/>
    </source>
</evidence>
<evidence type="ECO:0000313" key="4">
    <source>
        <dbReference type="EMBL" id="GEU31339.1"/>
    </source>
</evidence>